<keyword evidence="2" id="KW-1185">Reference proteome</keyword>
<evidence type="ECO:0000313" key="2">
    <source>
        <dbReference type="Proteomes" id="UP001163324"/>
    </source>
</evidence>
<organism evidence="1 2">
    <name type="scientific">Trichothecium roseum</name>
    <dbReference type="NCBI Taxonomy" id="47278"/>
    <lineage>
        <taxon>Eukaryota</taxon>
        <taxon>Fungi</taxon>
        <taxon>Dikarya</taxon>
        <taxon>Ascomycota</taxon>
        <taxon>Pezizomycotina</taxon>
        <taxon>Sordariomycetes</taxon>
        <taxon>Hypocreomycetidae</taxon>
        <taxon>Hypocreales</taxon>
        <taxon>Hypocreales incertae sedis</taxon>
        <taxon>Trichothecium</taxon>
    </lineage>
</organism>
<name>A0ACC0VBF3_9HYPO</name>
<accession>A0ACC0VBF3</accession>
<proteinExistence type="predicted"/>
<dbReference type="Proteomes" id="UP001163324">
    <property type="component" value="Chromosome 2"/>
</dbReference>
<reference evidence="1" key="1">
    <citation type="submission" date="2022-10" db="EMBL/GenBank/DDBJ databases">
        <title>Complete Genome of Trichothecium roseum strain YXFP-22015, a Plant Pathogen Isolated from Citrus.</title>
        <authorList>
            <person name="Wang Y."/>
            <person name="Zhu L."/>
        </authorList>
    </citation>
    <scope>NUCLEOTIDE SEQUENCE</scope>
    <source>
        <strain evidence="1">YXFP-22015</strain>
    </source>
</reference>
<dbReference type="EMBL" id="CM047941">
    <property type="protein sequence ID" value="KAI9903035.1"/>
    <property type="molecule type" value="Genomic_DNA"/>
</dbReference>
<comment type="caution">
    <text evidence="1">The sequence shown here is derived from an EMBL/GenBank/DDBJ whole genome shotgun (WGS) entry which is preliminary data.</text>
</comment>
<sequence>MAVDQLSIEKLVTEPGLVTLVQLSDQARIQANQLVELIEKTKSAGTAASQEQQAEIWKQQRALLSNIAQLRGLHRQASFAARDIKVVTSETRQEVDRLHLQLQNLYYEQRHLQGEIEACEGYDHKYQHLPMIPVDEFLAQFPEHADDDEDTLMFARIEHERVERETLEQQRQELLKRKQKLIADNKRRKDDLASLDNDLEKFIDAAKPIQKLFEKEA</sequence>
<gene>
    <name evidence="1" type="ORF">N3K66_002387</name>
</gene>
<protein>
    <submittedName>
        <fullName evidence="1">Uncharacterized protein</fullName>
    </submittedName>
</protein>
<evidence type="ECO:0000313" key="1">
    <source>
        <dbReference type="EMBL" id="KAI9903035.1"/>
    </source>
</evidence>